<dbReference type="PRINTS" id="PR00969">
    <property type="entry name" value="CHAPERONPILI"/>
</dbReference>
<evidence type="ECO:0000256" key="2">
    <source>
        <dbReference type="ARBA" id="ARBA00007399"/>
    </source>
</evidence>
<feature type="domain" description="Pili assembly chaperone C-terminal" evidence="11">
    <location>
        <begin position="177"/>
        <end position="239"/>
    </location>
</feature>
<evidence type="ECO:0000259" key="10">
    <source>
        <dbReference type="Pfam" id="PF00345"/>
    </source>
</evidence>
<sequence length="246" mass="26955">MGTVFKKTAVSFFIGATLLVSNIAQADIVLSGTRYVYNEADSEINIQVKNKGKKPSLIQSWVDTGNPGEAAEKINTPFILTPPVSRIDAGQGQTLRMVYTKQPLPTDRESVFWLSVLEVPAKVKTTASAETPQPQSQLQLAFRTRVKVFFRPKGLPGLPAEAPKQVKWKIDQNKLQVTNNSAYSISFNNFTLTNNNQSITVNGNLAEAKKITNFPIGKKIAGQGWKVKWSAINDFGGVMTGIADIQ</sequence>
<dbReference type="InterPro" id="IPR008962">
    <property type="entry name" value="PapD-like_sf"/>
</dbReference>
<evidence type="ECO:0000256" key="9">
    <source>
        <dbReference type="SAM" id="SignalP"/>
    </source>
</evidence>
<evidence type="ECO:0000259" key="11">
    <source>
        <dbReference type="Pfam" id="PF02753"/>
    </source>
</evidence>
<dbReference type="RefSeq" id="WP_258989039.1">
    <property type="nucleotide sequence ID" value="NZ_JALIGE010000075.1"/>
</dbReference>
<organism evidence="12 13">
    <name type="scientific">Scandinavium hiltneri</name>
    <dbReference type="NCBI Taxonomy" id="2926519"/>
    <lineage>
        <taxon>Bacteria</taxon>
        <taxon>Pseudomonadati</taxon>
        <taxon>Pseudomonadota</taxon>
        <taxon>Gammaproteobacteria</taxon>
        <taxon>Enterobacterales</taxon>
        <taxon>Enterobacteriaceae</taxon>
        <taxon>Scandinavium</taxon>
    </lineage>
</organism>
<dbReference type="PANTHER" id="PTHR30251">
    <property type="entry name" value="PILUS ASSEMBLY CHAPERONE"/>
    <property type="match status" value="1"/>
</dbReference>
<evidence type="ECO:0000256" key="4">
    <source>
        <dbReference type="ARBA" id="ARBA00022729"/>
    </source>
</evidence>
<evidence type="ECO:0000313" key="12">
    <source>
        <dbReference type="EMBL" id="MCS2162483.1"/>
    </source>
</evidence>
<evidence type="ECO:0000256" key="1">
    <source>
        <dbReference type="ARBA" id="ARBA00004418"/>
    </source>
</evidence>
<comment type="caution">
    <text evidence="12">The sequence shown here is derived from an EMBL/GenBank/DDBJ whole genome shotgun (WGS) entry which is preliminary data.</text>
</comment>
<feature type="chain" id="PRO_5045524386" evidence="9">
    <location>
        <begin position="27"/>
        <end position="246"/>
    </location>
</feature>
<accession>A0ABT2E3P0</accession>
<evidence type="ECO:0000256" key="5">
    <source>
        <dbReference type="ARBA" id="ARBA00022764"/>
    </source>
</evidence>
<evidence type="ECO:0000313" key="13">
    <source>
        <dbReference type="Proteomes" id="UP001205357"/>
    </source>
</evidence>
<dbReference type="Proteomes" id="UP001205357">
    <property type="component" value="Unassembled WGS sequence"/>
</dbReference>
<gene>
    <name evidence="12" type="ORF">MUU47_15405</name>
</gene>
<dbReference type="PANTHER" id="PTHR30251:SF2">
    <property type="entry name" value="FIMBRIAL CHAPERONE YADV-RELATED"/>
    <property type="match status" value="1"/>
</dbReference>
<dbReference type="InterPro" id="IPR050643">
    <property type="entry name" value="Periplasmic_pilus_chap"/>
</dbReference>
<comment type="similarity">
    <text evidence="2 8">Belongs to the periplasmic pilus chaperone family.</text>
</comment>
<dbReference type="Gene3D" id="2.60.40.10">
    <property type="entry name" value="Immunoglobulins"/>
    <property type="match status" value="2"/>
</dbReference>
<keyword evidence="3" id="KW-1029">Fimbrium biogenesis</keyword>
<dbReference type="InterPro" id="IPR016148">
    <property type="entry name" value="Pili_assmbl_chaperone_C"/>
</dbReference>
<evidence type="ECO:0000256" key="8">
    <source>
        <dbReference type="RuleBase" id="RU003918"/>
    </source>
</evidence>
<dbReference type="InterPro" id="IPR018046">
    <property type="entry name" value="Pili_assmbl_chaperone_CS"/>
</dbReference>
<keyword evidence="5" id="KW-0574">Periplasm</keyword>
<keyword evidence="4 9" id="KW-0732">Signal</keyword>
<dbReference type="Pfam" id="PF00345">
    <property type="entry name" value="PapD_N"/>
    <property type="match status" value="1"/>
</dbReference>
<dbReference type="EMBL" id="JALIGE010000075">
    <property type="protein sequence ID" value="MCS2162483.1"/>
    <property type="molecule type" value="Genomic_DNA"/>
</dbReference>
<feature type="signal peptide" evidence="9">
    <location>
        <begin position="1"/>
        <end position="26"/>
    </location>
</feature>
<reference evidence="12 13" key="1">
    <citation type="submission" date="2022-04" db="EMBL/GenBank/DDBJ databases">
        <title>Proposal of a three novel species of Scandinavium, Scandinavium hiltneri, Scandinavium manionii, Scandinavium tedordense.</title>
        <authorList>
            <person name="Maddock D.W."/>
            <person name="Brady C.L."/>
            <person name="Denman S."/>
            <person name="Arnold D."/>
        </authorList>
    </citation>
    <scope>NUCLEOTIDE SEQUENCE [LARGE SCALE GENOMIC DNA]</scope>
    <source>
        <strain evidence="12 13">H11S7</strain>
    </source>
</reference>
<protein>
    <submittedName>
        <fullName evidence="12">Fimbria/pilus periplasmic chaperone</fullName>
    </submittedName>
</protein>
<dbReference type="PROSITE" id="PS00635">
    <property type="entry name" value="PILI_CHAPERONE"/>
    <property type="match status" value="1"/>
</dbReference>
<evidence type="ECO:0000256" key="6">
    <source>
        <dbReference type="ARBA" id="ARBA00023186"/>
    </source>
</evidence>
<dbReference type="InterPro" id="IPR036316">
    <property type="entry name" value="Pili_assmbl_chap_C_dom_sf"/>
</dbReference>
<dbReference type="SUPFAM" id="SSF49584">
    <property type="entry name" value="Periplasmic chaperone C-domain"/>
    <property type="match status" value="1"/>
</dbReference>
<feature type="domain" description="Pili assembly chaperone N-terminal" evidence="10">
    <location>
        <begin position="28"/>
        <end position="155"/>
    </location>
</feature>
<proteinExistence type="inferred from homology"/>
<evidence type="ECO:0000256" key="7">
    <source>
        <dbReference type="ARBA" id="ARBA00023319"/>
    </source>
</evidence>
<keyword evidence="7" id="KW-0393">Immunoglobulin domain</keyword>
<dbReference type="InterPro" id="IPR001829">
    <property type="entry name" value="Pili_assmbl_chaperone_bac"/>
</dbReference>
<dbReference type="InterPro" id="IPR016147">
    <property type="entry name" value="Pili_assmbl_chaperone_N"/>
</dbReference>
<dbReference type="Pfam" id="PF02753">
    <property type="entry name" value="PapD_C"/>
    <property type="match status" value="1"/>
</dbReference>
<evidence type="ECO:0000256" key="3">
    <source>
        <dbReference type="ARBA" id="ARBA00022558"/>
    </source>
</evidence>
<dbReference type="SUPFAM" id="SSF49354">
    <property type="entry name" value="PapD-like"/>
    <property type="match status" value="1"/>
</dbReference>
<comment type="subcellular location">
    <subcellularLocation>
        <location evidence="1 8">Periplasm</location>
    </subcellularLocation>
</comment>
<keyword evidence="6 8" id="KW-0143">Chaperone</keyword>
<dbReference type="InterPro" id="IPR013783">
    <property type="entry name" value="Ig-like_fold"/>
</dbReference>
<name>A0ABT2E3P0_9ENTR</name>
<keyword evidence="13" id="KW-1185">Reference proteome</keyword>